<dbReference type="Pfam" id="PF14464">
    <property type="entry name" value="Prok-JAB"/>
    <property type="match status" value="1"/>
</dbReference>
<dbReference type="CDD" id="cd08070">
    <property type="entry name" value="MPN_like"/>
    <property type="match status" value="1"/>
</dbReference>
<dbReference type="InterPro" id="IPR028090">
    <property type="entry name" value="JAB_dom_prok"/>
</dbReference>
<dbReference type="SUPFAM" id="SSF102712">
    <property type="entry name" value="JAB1/MPN domain"/>
    <property type="match status" value="1"/>
</dbReference>
<evidence type="ECO:0000256" key="3">
    <source>
        <dbReference type="ARBA" id="ARBA00022801"/>
    </source>
</evidence>
<evidence type="ECO:0000313" key="8">
    <source>
        <dbReference type="Proteomes" id="UP001203207"/>
    </source>
</evidence>
<evidence type="ECO:0000256" key="1">
    <source>
        <dbReference type="ARBA" id="ARBA00022670"/>
    </source>
</evidence>
<evidence type="ECO:0000256" key="2">
    <source>
        <dbReference type="ARBA" id="ARBA00022723"/>
    </source>
</evidence>
<dbReference type="PANTHER" id="PTHR34858">
    <property type="entry name" value="CYSO-CYSTEINE PEPTIDASE"/>
    <property type="match status" value="1"/>
</dbReference>
<reference evidence="7" key="2">
    <citation type="submission" date="2022-02" db="EMBL/GenBank/DDBJ databases">
        <authorList>
            <person name="Elcheninov A.G."/>
            <person name="Sorokin D.Y."/>
            <person name="Kublanov I.V."/>
        </authorList>
    </citation>
    <scope>NUCLEOTIDE SEQUENCE</scope>
    <source>
        <strain evidence="7">AArc-St2</strain>
    </source>
</reference>
<reference evidence="7" key="1">
    <citation type="journal article" date="2022" name="Syst. Appl. Microbiol.">
        <title>Natronocalculus amylovorans gen. nov., sp. nov., and Natranaeroarchaeum aerophilus sp. nov., dominant culturable amylolytic natronoarchaea from hypersaline soda lakes in southwestern Siberia.</title>
        <authorList>
            <person name="Sorokin D.Y."/>
            <person name="Elcheninov A.G."/>
            <person name="Khizhniak T.V."/>
            <person name="Koenen M."/>
            <person name="Bale N.J."/>
            <person name="Damste J.S.S."/>
            <person name="Kublanov I.V."/>
        </authorList>
    </citation>
    <scope>NUCLEOTIDE SEQUENCE</scope>
    <source>
        <strain evidence="7">AArc-St2</strain>
    </source>
</reference>
<dbReference type="GO" id="GO:0008235">
    <property type="term" value="F:metalloexopeptidase activity"/>
    <property type="evidence" value="ECO:0007669"/>
    <property type="project" value="TreeGrafter"/>
</dbReference>
<comment type="caution">
    <text evidence="7">The sequence shown here is derived from an EMBL/GenBank/DDBJ whole genome shotgun (WGS) entry which is preliminary data.</text>
</comment>
<evidence type="ECO:0000256" key="5">
    <source>
        <dbReference type="ARBA" id="ARBA00023049"/>
    </source>
</evidence>
<dbReference type="NCBIfam" id="NF041370">
    <property type="entry name" value="desamp_Halo"/>
    <property type="match status" value="1"/>
</dbReference>
<keyword evidence="1" id="KW-0645">Protease</keyword>
<keyword evidence="8" id="KW-1185">Reference proteome</keyword>
<accession>A0AAE3FXB2</accession>
<keyword evidence="4" id="KW-0862">Zinc</keyword>
<dbReference type="PROSITE" id="PS50249">
    <property type="entry name" value="MPN"/>
    <property type="match status" value="1"/>
</dbReference>
<dbReference type="EMBL" id="JAKRVX010000003">
    <property type="protein sequence ID" value="MCL9816921.1"/>
    <property type="molecule type" value="Genomic_DNA"/>
</dbReference>
<dbReference type="InterPro" id="IPR037518">
    <property type="entry name" value="MPN"/>
</dbReference>
<protein>
    <submittedName>
        <fullName evidence="7">M67 family metallopeptidase</fullName>
    </submittedName>
</protein>
<dbReference type="Proteomes" id="UP001203207">
    <property type="component" value="Unassembled WGS sequence"/>
</dbReference>
<gene>
    <name evidence="7" type="ORF">AArcSt2_08195</name>
</gene>
<evidence type="ECO:0000256" key="4">
    <source>
        <dbReference type="ARBA" id="ARBA00022833"/>
    </source>
</evidence>
<dbReference type="PANTHER" id="PTHR34858:SF1">
    <property type="entry name" value="CYSO-CYSTEINE PEPTIDASE"/>
    <property type="match status" value="1"/>
</dbReference>
<keyword evidence="2" id="KW-0479">Metal-binding</keyword>
<dbReference type="InterPro" id="IPR053551">
    <property type="entry name" value="Metalloprotease_DSAMP"/>
</dbReference>
<organism evidence="7 8">
    <name type="scientific">Natronocalculus amylovorans</name>
    <dbReference type="NCBI Taxonomy" id="2917812"/>
    <lineage>
        <taxon>Archaea</taxon>
        <taxon>Methanobacteriati</taxon>
        <taxon>Methanobacteriota</taxon>
        <taxon>Stenosarchaea group</taxon>
        <taxon>Halobacteria</taxon>
        <taxon>Halobacteriales</taxon>
        <taxon>Haloferacaceae</taxon>
        <taxon>Natronocalculus</taxon>
    </lineage>
</organism>
<dbReference type="Gene3D" id="3.40.140.10">
    <property type="entry name" value="Cytidine Deaminase, domain 2"/>
    <property type="match status" value="1"/>
</dbReference>
<sequence>MFSLSADQRRWLFERAEHGAPREVCGVLGGYWSGNDATVTTLISVSNTAAEPRIRYELEPQAQLRAIESIEEQRELIGFYHSHPCGPAEPSETDKRLATWPDVVYVIVSLEPTQTVTAWDWDGHEFSKRNVSII</sequence>
<keyword evidence="5" id="KW-0482">Metalloprotease</keyword>
<dbReference type="GO" id="GO:0006508">
    <property type="term" value="P:proteolysis"/>
    <property type="evidence" value="ECO:0007669"/>
    <property type="project" value="UniProtKB-KW"/>
</dbReference>
<dbReference type="GO" id="GO:0008270">
    <property type="term" value="F:zinc ion binding"/>
    <property type="evidence" value="ECO:0007669"/>
    <property type="project" value="TreeGrafter"/>
</dbReference>
<proteinExistence type="predicted"/>
<dbReference type="AlphaFoldDB" id="A0AAE3FXB2"/>
<evidence type="ECO:0000259" key="6">
    <source>
        <dbReference type="PROSITE" id="PS50249"/>
    </source>
</evidence>
<name>A0AAE3FXB2_9EURY</name>
<dbReference type="SMART" id="SM00232">
    <property type="entry name" value="JAB_MPN"/>
    <property type="match status" value="1"/>
</dbReference>
<dbReference type="RefSeq" id="WP_250583846.1">
    <property type="nucleotide sequence ID" value="NZ_JAKRVX010000003.1"/>
</dbReference>
<dbReference type="InterPro" id="IPR051929">
    <property type="entry name" value="VirAsm_ModProt"/>
</dbReference>
<evidence type="ECO:0000313" key="7">
    <source>
        <dbReference type="EMBL" id="MCL9816921.1"/>
    </source>
</evidence>
<dbReference type="InterPro" id="IPR000555">
    <property type="entry name" value="JAMM/MPN+_dom"/>
</dbReference>
<keyword evidence="3" id="KW-0378">Hydrolase</keyword>
<feature type="domain" description="MPN" evidence="6">
    <location>
        <begin position="1"/>
        <end position="134"/>
    </location>
</feature>